<keyword evidence="3" id="KW-1185">Reference proteome</keyword>
<reference evidence="2" key="1">
    <citation type="submission" date="2023-10" db="EMBL/GenBank/DDBJ databases">
        <authorList>
            <person name="Chen Y."/>
            <person name="Shah S."/>
            <person name="Dougan E. K."/>
            <person name="Thang M."/>
            <person name="Chan C."/>
        </authorList>
    </citation>
    <scope>NUCLEOTIDE SEQUENCE [LARGE SCALE GENOMIC DNA]</scope>
</reference>
<organism evidence="2 3">
    <name type="scientific">Prorocentrum cordatum</name>
    <dbReference type="NCBI Taxonomy" id="2364126"/>
    <lineage>
        <taxon>Eukaryota</taxon>
        <taxon>Sar</taxon>
        <taxon>Alveolata</taxon>
        <taxon>Dinophyceae</taxon>
        <taxon>Prorocentrales</taxon>
        <taxon>Prorocentraceae</taxon>
        <taxon>Prorocentrum</taxon>
    </lineage>
</organism>
<evidence type="ECO:0000256" key="1">
    <source>
        <dbReference type="SAM" id="MobiDB-lite"/>
    </source>
</evidence>
<dbReference type="EMBL" id="CAUYUJ010013991">
    <property type="protein sequence ID" value="CAK0837041.1"/>
    <property type="molecule type" value="Genomic_DNA"/>
</dbReference>
<feature type="region of interest" description="Disordered" evidence="1">
    <location>
        <begin position="52"/>
        <end position="142"/>
    </location>
</feature>
<dbReference type="Proteomes" id="UP001189429">
    <property type="component" value="Unassembled WGS sequence"/>
</dbReference>
<protein>
    <submittedName>
        <fullName evidence="2">Uncharacterized protein</fullName>
    </submittedName>
</protein>
<sequence>MPDEGCFLAIRAAGGSRTMPWQACCLGVLGRSVPAQEGCPREALAPWAAHVAAEEEQDFEEDHDQPPTSKASAAAGRKGGEPPLGPAKAAKPAKPETGHRRCWGRCRGHGRRRRPDLALEERRGRSLEEGAGEGNEVLECWA</sequence>
<feature type="compositionally biased region" description="Acidic residues" evidence="1">
    <location>
        <begin position="54"/>
        <end position="63"/>
    </location>
</feature>
<evidence type="ECO:0000313" key="3">
    <source>
        <dbReference type="Proteomes" id="UP001189429"/>
    </source>
</evidence>
<accession>A0ABN9SWV2</accession>
<feature type="compositionally biased region" description="Basic and acidic residues" evidence="1">
    <location>
        <begin position="115"/>
        <end position="128"/>
    </location>
</feature>
<proteinExistence type="predicted"/>
<feature type="compositionally biased region" description="Basic residues" evidence="1">
    <location>
        <begin position="100"/>
        <end position="114"/>
    </location>
</feature>
<name>A0ABN9SWV2_9DINO</name>
<evidence type="ECO:0000313" key="2">
    <source>
        <dbReference type="EMBL" id="CAK0837041.1"/>
    </source>
</evidence>
<gene>
    <name evidence="2" type="ORF">PCOR1329_LOCUS33342</name>
</gene>
<comment type="caution">
    <text evidence="2">The sequence shown here is derived from an EMBL/GenBank/DDBJ whole genome shotgun (WGS) entry which is preliminary data.</text>
</comment>